<sequence>MSTVGGPALLALCCAVVVACSAPHQGEDQRRLVHDYTDIDRFGYVIANAFRATHPEYRLTEAGYAQVHRADEMAIELRIEPALTSDIVGSAKAIFSVRQDGTSGRIYYTDTYNRTLVSVRDVVRQLDAKSPQLPVLTAALSHLGRRDDKNVPSKKVVDDELKRAGRAKEVTAVVELEDPLTASDIRSRGYLSLNNAVFLPASSGGAPIAWDYYPTWFCSTCGGDDRHMTSDFQTWVSFLQPSDDAALRPLGLSLARLREAAHSGKIYGYVEYDANPDLLRELLKKDYVKTMYLVRTRKYCMDSALGECVPGRWPKTDHLYG</sequence>
<keyword evidence="3" id="KW-1185">Reference proteome</keyword>
<feature type="chain" id="PRO_5039103658" evidence="1">
    <location>
        <begin position="20"/>
        <end position="321"/>
    </location>
</feature>
<dbReference type="AlphaFoldDB" id="A0A917VVH5"/>
<evidence type="ECO:0000313" key="3">
    <source>
        <dbReference type="Proteomes" id="UP000645217"/>
    </source>
</evidence>
<proteinExistence type="predicted"/>
<dbReference type="Proteomes" id="UP000645217">
    <property type="component" value="Unassembled WGS sequence"/>
</dbReference>
<evidence type="ECO:0000256" key="1">
    <source>
        <dbReference type="SAM" id="SignalP"/>
    </source>
</evidence>
<keyword evidence="1" id="KW-0732">Signal</keyword>
<gene>
    <name evidence="2" type="ORF">GCM10007964_70550</name>
</gene>
<dbReference type="RefSeq" id="WP_189167432.1">
    <property type="nucleotide sequence ID" value="NZ_BMNT01000061.1"/>
</dbReference>
<organism evidence="2 3">
    <name type="scientific">Sphaerisporangium melleum</name>
    <dbReference type="NCBI Taxonomy" id="321316"/>
    <lineage>
        <taxon>Bacteria</taxon>
        <taxon>Bacillati</taxon>
        <taxon>Actinomycetota</taxon>
        <taxon>Actinomycetes</taxon>
        <taxon>Streptosporangiales</taxon>
        <taxon>Streptosporangiaceae</taxon>
        <taxon>Sphaerisporangium</taxon>
    </lineage>
</organism>
<name>A0A917VVH5_9ACTN</name>
<comment type="caution">
    <text evidence="2">The sequence shown here is derived from an EMBL/GenBank/DDBJ whole genome shotgun (WGS) entry which is preliminary data.</text>
</comment>
<feature type="signal peptide" evidence="1">
    <location>
        <begin position="1"/>
        <end position="19"/>
    </location>
</feature>
<accession>A0A917VVH5</accession>
<evidence type="ECO:0000313" key="2">
    <source>
        <dbReference type="EMBL" id="GGL18409.1"/>
    </source>
</evidence>
<reference evidence="2" key="1">
    <citation type="journal article" date="2014" name="Int. J. Syst. Evol. Microbiol.">
        <title>Complete genome sequence of Corynebacterium casei LMG S-19264T (=DSM 44701T), isolated from a smear-ripened cheese.</title>
        <authorList>
            <consortium name="US DOE Joint Genome Institute (JGI-PGF)"/>
            <person name="Walter F."/>
            <person name="Albersmeier A."/>
            <person name="Kalinowski J."/>
            <person name="Ruckert C."/>
        </authorList>
    </citation>
    <scope>NUCLEOTIDE SEQUENCE</scope>
    <source>
        <strain evidence="2">JCM 13064</strain>
    </source>
</reference>
<dbReference type="EMBL" id="BMNT01000061">
    <property type="protein sequence ID" value="GGL18409.1"/>
    <property type="molecule type" value="Genomic_DNA"/>
</dbReference>
<reference evidence="2" key="2">
    <citation type="submission" date="2020-09" db="EMBL/GenBank/DDBJ databases">
        <authorList>
            <person name="Sun Q."/>
            <person name="Ohkuma M."/>
        </authorList>
    </citation>
    <scope>NUCLEOTIDE SEQUENCE</scope>
    <source>
        <strain evidence="2">JCM 13064</strain>
    </source>
</reference>
<protein>
    <submittedName>
        <fullName evidence="2">Uncharacterized protein</fullName>
    </submittedName>
</protein>